<dbReference type="AlphaFoldDB" id="A0A430A5L3"/>
<dbReference type="SUPFAM" id="SSF141571">
    <property type="entry name" value="Pentapeptide repeat-like"/>
    <property type="match status" value="1"/>
</dbReference>
<name>A0A430A5L3_9ENTE</name>
<proteinExistence type="predicted"/>
<gene>
    <name evidence="1" type="ORF">CBF31_09905</name>
</gene>
<sequence length="215" mass="24456">MSTIQERTIHINEDWTKQDLRHLDFTGYTFKHVDFSYSDLTGTRFDNTLCQNCCFIGTILSSCSFIGADCLGSNFSKANLSDANFYCARLENTQLDSVITTPSTRYFHQKCPENGPFLGFKNCYGERIVQLLITEDALRSSATNDTCRCSKAKVLSIKSPDLKMTYSEATSYVDDSFIYTVGQYVTVSNFNPDRWVDSTTGIHFFMTRDESISYM</sequence>
<dbReference type="EMBL" id="NGJY01000004">
    <property type="protein sequence ID" value="RSU02066.1"/>
    <property type="molecule type" value="Genomic_DNA"/>
</dbReference>
<dbReference type="InterPro" id="IPR051082">
    <property type="entry name" value="Pentapeptide-BTB/POZ_domain"/>
</dbReference>
<evidence type="ECO:0000313" key="2">
    <source>
        <dbReference type="Proteomes" id="UP000287101"/>
    </source>
</evidence>
<organism evidence="1 2">
    <name type="scientific">Vagococcus fessus</name>
    <dbReference type="NCBI Taxonomy" id="120370"/>
    <lineage>
        <taxon>Bacteria</taxon>
        <taxon>Bacillati</taxon>
        <taxon>Bacillota</taxon>
        <taxon>Bacilli</taxon>
        <taxon>Lactobacillales</taxon>
        <taxon>Enterococcaceae</taxon>
        <taxon>Vagococcus</taxon>
    </lineage>
</organism>
<dbReference type="Gene3D" id="2.160.20.80">
    <property type="entry name" value="E3 ubiquitin-protein ligase SopA"/>
    <property type="match status" value="1"/>
</dbReference>
<comment type="caution">
    <text evidence="1">The sequence shown here is derived from an EMBL/GenBank/DDBJ whole genome shotgun (WGS) entry which is preliminary data.</text>
</comment>
<dbReference type="InterPro" id="IPR043919">
    <property type="entry name" value="DUF5758"/>
</dbReference>
<accession>A0A430A5L3</accession>
<protein>
    <recommendedName>
        <fullName evidence="3">Pentapeptide repeat protein</fullName>
    </recommendedName>
</protein>
<dbReference type="PANTHER" id="PTHR14136">
    <property type="entry name" value="BTB_POZ DOMAIN-CONTAINING PROTEIN KCTD9"/>
    <property type="match status" value="1"/>
</dbReference>
<dbReference type="OrthoDB" id="2989145at2"/>
<dbReference type="Proteomes" id="UP000287101">
    <property type="component" value="Unassembled WGS sequence"/>
</dbReference>
<dbReference type="Pfam" id="PF19062">
    <property type="entry name" value="DUF5758"/>
    <property type="match status" value="1"/>
</dbReference>
<evidence type="ECO:0008006" key="3">
    <source>
        <dbReference type="Google" id="ProtNLM"/>
    </source>
</evidence>
<reference evidence="1 2" key="1">
    <citation type="submission" date="2017-05" db="EMBL/GenBank/DDBJ databases">
        <title>Vagococcus spp. assemblies.</title>
        <authorList>
            <person name="Gulvik C.A."/>
        </authorList>
    </citation>
    <scope>NUCLEOTIDE SEQUENCE [LARGE SCALE GENOMIC DNA]</scope>
    <source>
        <strain evidence="1 2">CCUG 41755</strain>
    </source>
</reference>
<dbReference type="PANTHER" id="PTHR14136:SF17">
    <property type="entry name" value="BTB_POZ DOMAIN-CONTAINING PROTEIN KCTD9"/>
    <property type="match status" value="1"/>
</dbReference>
<evidence type="ECO:0000313" key="1">
    <source>
        <dbReference type="EMBL" id="RSU02066.1"/>
    </source>
</evidence>
<dbReference type="Pfam" id="PF00805">
    <property type="entry name" value="Pentapeptide"/>
    <property type="match status" value="2"/>
</dbReference>
<dbReference type="RefSeq" id="WP_126832585.1">
    <property type="nucleotide sequence ID" value="NZ_CBCRYB010000005.1"/>
</dbReference>
<dbReference type="InterPro" id="IPR001646">
    <property type="entry name" value="5peptide_repeat"/>
</dbReference>
<keyword evidence="2" id="KW-1185">Reference proteome</keyword>